<proteinExistence type="predicted"/>
<evidence type="ECO:0000313" key="2">
    <source>
        <dbReference type="Proteomes" id="UP000186609"/>
    </source>
</evidence>
<dbReference type="AlphaFoldDB" id="A0A1P8JU51"/>
<dbReference type="EMBL" id="CP019236">
    <property type="protein sequence ID" value="APW37300.1"/>
    <property type="molecule type" value="Genomic_DNA"/>
</dbReference>
<name>A0A1P8JU51_9BURK</name>
<organism evidence="1 2">
    <name type="scientific">Rhodoferax koreensis</name>
    <dbReference type="NCBI Taxonomy" id="1842727"/>
    <lineage>
        <taxon>Bacteria</taxon>
        <taxon>Pseudomonadati</taxon>
        <taxon>Pseudomonadota</taxon>
        <taxon>Betaproteobacteria</taxon>
        <taxon>Burkholderiales</taxon>
        <taxon>Comamonadaceae</taxon>
        <taxon>Rhodoferax</taxon>
    </lineage>
</organism>
<evidence type="ECO:0000313" key="1">
    <source>
        <dbReference type="EMBL" id="APW37300.1"/>
    </source>
</evidence>
<dbReference type="Proteomes" id="UP000186609">
    <property type="component" value="Chromosome"/>
</dbReference>
<protein>
    <submittedName>
        <fullName evidence="1">Uncharacterized protein</fullName>
    </submittedName>
</protein>
<reference evidence="1 2" key="1">
    <citation type="submission" date="2017-01" db="EMBL/GenBank/DDBJ databases">
        <authorList>
            <person name="Mah S.A."/>
            <person name="Swanson W.J."/>
            <person name="Moy G.W."/>
            <person name="Vacquier V.D."/>
        </authorList>
    </citation>
    <scope>NUCLEOTIDE SEQUENCE [LARGE SCALE GENOMIC DNA]</scope>
    <source>
        <strain evidence="1 2">DCY110</strain>
    </source>
</reference>
<accession>A0A1P8JU51</accession>
<dbReference type="KEGG" id="rhy:RD110_08925"/>
<sequence length="77" mass="8697">MYLDGMAFPVASDEAMEEDGERSALVAMVQDTRWDGFGVFASVIEEVRCDFELAAPLQNQAPAPRRIQRRRLQPALR</sequence>
<gene>
    <name evidence="1" type="ORF">RD110_08925</name>
</gene>
<keyword evidence="2" id="KW-1185">Reference proteome</keyword>